<organism evidence="1 2">
    <name type="scientific">Fraxinus pennsylvanica</name>
    <dbReference type="NCBI Taxonomy" id="56036"/>
    <lineage>
        <taxon>Eukaryota</taxon>
        <taxon>Viridiplantae</taxon>
        <taxon>Streptophyta</taxon>
        <taxon>Embryophyta</taxon>
        <taxon>Tracheophyta</taxon>
        <taxon>Spermatophyta</taxon>
        <taxon>Magnoliopsida</taxon>
        <taxon>eudicotyledons</taxon>
        <taxon>Gunneridae</taxon>
        <taxon>Pentapetalae</taxon>
        <taxon>asterids</taxon>
        <taxon>lamiids</taxon>
        <taxon>Lamiales</taxon>
        <taxon>Oleaceae</taxon>
        <taxon>Oleeae</taxon>
        <taxon>Fraxinus</taxon>
    </lineage>
</organism>
<dbReference type="EMBL" id="OU503036">
    <property type="protein sequence ID" value="CAI9752811.1"/>
    <property type="molecule type" value="Genomic_DNA"/>
</dbReference>
<name>A0AAD1YMD2_9LAMI</name>
<evidence type="ECO:0000313" key="2">
    <source>
        <dbReference type="Proteomes" id="UP000834106"/>
    </source>
</evidence>
<dbReference type="Proteomes" id="UP000834106">
    <property type="component" value="Chromosome 1"/>
</dbReference>
<keyword evidence="2" id="KW-1185">Reference proteome</keyword>
<evidence type="ECO:0000313" key="1">
    <source>
        <dbReference type="EMBL" id="CAI9752811.1"/>
    </source>
</evidence>
<reference evidence="1" key="1">
    <citation type="submission" date="2023-05" db="EMBL/GenBank/DDBJ databases">
        <authorList>
            <person name="Huff M."/>
        </authorList>
    </citation>
    <scope>NUCLEOTIDE SEQUENCE</scope>
</reference>
<gene>
    <name evidence="1" type="ORF">FPE_LOCUS242</name>
</gene>
<dbReference type="AlphaFoldDB" id="A0AAD1YMD2"/>
<protein>
    <submittedName>
        <fullName evidence="1">Uncharacterized protein</fullName>
    </submittedName>
</protein>
<accession>A0AAD1YMD2</accession>
<proteinExistence type="predicted"/>
<sequence>MIDFIFVDPGSNELENKHVDFTSGSLYFLKFSFRIVRLVKGGGWKMDCFHCSCIEAFLPPTFSRLAGDARFTDYSFGGCSKFLCSLGKRQLGWRCNIPCHWLLSAARAHQSVSGFRNSFTQSHGISNTVGIILLLVYPIWDLVVPFEPLVGIILLLLSAY</sequence>